<protein>
    <recommendedName>
        <fullName evidence="2">Succinate dehydrogenase assembly factor 4, mitochondrial</fullName>
    </recommendedName>
</protein>
<dbReference type="AlphaFoldDB" id="F0WYP8"/>
<reference evidence="4" key="2">
    <citation type="submission" date="2011-02" db="EMBL/GenBank/DDBJ databases">
        <authorList>
            <person name="MacLean D."/>
        </authorList>
    </citation>
    <scope>NUCLEOTIDE SEQUENCE</scope>
</reference>
<feature type="compositionally biased region" description="Basic and acidic residues" evidence="3">
    <location>
        <begin position="94"/>
        <end position="107"/>
    </location>
</feature>
<dbReference type="GO" id="GO:0005739">
    <property type="term" value="C:mitochondrion"/>
    <property type="evidence" value="ECO:0007669"/>
    <property type="project" value="TreeGrafter"/>
</dbReference>
<dbReference type="EMBL" id="FR824437">
    <property type="protein sequence ID" value="CCA26607.1"/>
    <property type="molecule type" value="Genomic_DNA"/>
</dbReference>
<name>F0WYP8_9STRA</name>
<organism evidence="4">
    <name type="scientific">Albugo laibachii Nc14</name>
    <dbReference type="NCBI Taxonomy" id="890382"/>
    <lineage>
        <taxon>Eukaryota</taxon>
        <taxon>Sar</taxon>
        <taxon>Stramenopiles</taxon>
        <taxon>Oomycota</taxon>
        <taxon>Peronosporomycetes</taxon>
        <taxon>Albuginales</taxon>
        <taxon>Albuginaceae</taxon>
        <taxon>Albugo</taxon>
    </lineage>
</organism>
<comment type="similarity">
    <text evidence="1">Belongs to the SDHAF4 family.</text>
</comment>
<proteinExistence type="inferred from homology"/>
<evidence type="ECO:0000313" key="4">
    <source>
        <dbReference type="EMBL" id="CCA26607.1"/>
    </source>
</evidence>
<sequence length="107" mass="12010">MASVVMKHVIKLILKVSVVKNAAALNCRKKYSALQCQKRYWSDIPKSKIDSNAIKELDLDYESEDDEEEILTSGPSGPEYGGPTKGGKLPEPTRYGDWERNGRCTDF</sequence>
<evidence type="ECO:0000256" key="1">
    <source>
        <dbReference type="ARBA" id="ARBA00005701"/>
    </source>
</evidence>
<dbReference type="PANTHER" id="PTHR28524">
    <property type="entry name" value="SUCCINATE DEHYDROGENASE ASSEMBLY FACTOR 4, MITOCHONDRIAL"/>
    <property type="match status" value="1"/>
</dbReference>
<dbReference type="InterPro" id="IPR012875">
    <property type="entry name" value="SDHF4"/>
</dbReference>
<dbReference type="Pfam" id="PF07896">
    <property type="entry name" value="DUF1674"/>
    <property type="match status" value="1"/>
</dbReference>
<dbReference type="HOGENOM" id="CLU_160299_0_1_1"/>
<gene>
    <name evidence="4" type="primary">AlNc14C394G11311</name>
    <name evidence="4" type="ORF">ALNC14_127510</name>
</gene>
<evidence type="ECO:0000256" key="2">
    <source>
        <dbReference type="ARBA" id="ARBA00022170"/>
    </source>
</evidence>
<accession>F0WYP8</accession>
<feature type="region of interest" description="Disordered" evidence="3">
    <location>
        <begin position="62"/>
        <end position="107"/>
    </location>
</feature>
<dbReference type="PANTHER" id="PTHR28524:SF3">
    <property type="entry name" value="SUCCINATE DEHYDROGENASE ASSEMBLY FACTOR 4, MITOCHONDRIAL"/>
    <property type="match status" value="1"/>
</dbReference>
<dbReference type="SMR" id="F0WYP8"/>
<dbReference type="GO" id="GO:0034553">
    <property type="term" value="P:mitochondrial respiratory chain complex II assembly"/>
    <property type="evidence" value="ECO:0007669"/>
    <property type="project" value="TreeGrafter"/>
</dbReference>
<evidence type="ECO:0000256" key="3">
    <source>
        <dbReference type="SAM" id="MobiDB-lite"/>
    </source>
</evidence>
<reference evidence="4" key="1">
    <citation type="journal article" date="2011" name="PLoS Biol.">
        <title>Gene gain and loss during evolution of obligate parasitism in the white rust pathogen of Arabidopsis thaliana.</title>
        <authorList>
            <person name="Kemen E."/>
            <person name="Gardiner A."/>
            <person name="Schultz-Larsen T."/>
            <person name="Kemen A.C."/>
            <person name="Balmuth A.L."/>
            <person name="Robert-Seilaniantz A."/>
            <person name="Bailey K."/>
            <person name="Holub E."/>
            <person name="Studholme D.J."/>
            <person name="Maclean D."/>
            <person name="Jones J.D."/>
        </authorList>
    </citation>
    <scope>NUCLEOTIDE SEQUENCE</scope>
</reference>